<feature type="region of interest" description="Disordered" evidence="1">
    <location>
        <begin position="54"/>
        <end position="80"/>
    </location>
</feature>
<sequence length="287" mass="33094">MSAVVTYGPRAARFAMRTYRNRRRVATYARGARMALNLARNKRVRQAVGQAYRRVKRRKTNSFKGRAPRSNKQRSNTQNNQQLVVNHLESTIPSWPPAASDSDPKQGFRRGNFIMLDALKGCWTFKNSGRYPVTVHFACVQSVADANANAKIDFFSNPGGTDKYKDFVDSKNVFDIDKDCLGLNKNKFNILFHKKIYLEEGEHVDGANIRTYSLSESKYMKTIRVYRPIKKNIEFENKSTLEPLKNIKYLYWFVPRYSTDQPLAGQTKGERAVTVDHTDSVLYRDRL</sequence>
<dbReference type="KEGG" id="vg:23698245"/>
<evidence type="ECO:0000256" key="1">
    <source>
        <dbReference type="SAM" id="MobiDB-lite"/>
    </source>
</evidence>
<dbReference type="EMBL" id="KM874354">
    <property type="protein sequence ID" value="AJP36459.1"/>
    <property type="molecule type" value="Genomic_DNA"/>
</dbReference>
<keyword evidence="3" id="KW-1185">Reference proteome</keyword>
<dbReference type="GeneID" id="23698245"/>
<accession>A0A0C5I9V6</accession>
<organism evidence="2 3">
    <name type="scientific">Avon-Heathcote Estuary associated circular virus 24</name>
    <dbReference type="NCBI Taxonomy" id="1618248"/>
    <lineage>
        <taxon>Viruses</taxon>
        <taxon>Monodnaviria</taxon>
        <taxon>Shotokuvirae</taxon>
        <taxon>Cressdnaviricota</taxon>
        <taxon>Arfiviricetes</taxon>
        <taxon>Gredzevirales</taxon>
        <taxon>Ouroboviridae</taxon>
        <taxon>Pylenevirus</taxon>
        <taxon>Pylenevirus paphis</taxon>
    </lineage>
</organism>
<evidence type="ECO:0000313" key="3">
    <source>
        <dbReference type="Proteomes" id="UP000149296"/>
    </source>
</evidence>
<proteinExistence type="predicted"/>
<protein>
    <submittedName>
        <fullName evidence="2">Putative capsid protein</fullName>
    </submittedName>
</protein>
<dbReference type="Proteomes" id="UP000149296">
    <property type="component" value="Segment"/>
</dbReference>
<name>A0A0C5I9V6_9VIRU</name>
<evidence type="ECO:0000313" key="2">
    <source>
        <dbReference type="EMBL" id="AJP36459.1"/>
    </source>
</evidence>
<reference evidence="2 3" key="1">
    <citation type="journal article" date="2015" name="Infect. Genet. Evol.">
        <title>Diverse small circular DNA viruses circulating amongst estuarine molluscs.</title>
        <authorList>
            <person name="Dayaram A."/>
            <person name="Goldstien S."/>
            <person name="Arguello Astorga G.R."/>
            <person name="Zawar-Reza P."/>
            <person name="Gomez C."/>
            <person name="Harding J.S."/>
            <person name="Varsani A."/>
        </authorList>
    </citation>
    <scope>NUCLEOTIDE SEQUENCE [LARGE SCALE GENOMIC DNA]</scope>
    <source>
        <strain evidence="2">AHEaCV-24-NZ-2183TU-2913</strain>
    </source>
</reference>
<feature type="compositionally biased region" description="Basic residues" evidence="1">
    <location>
        <begin position="54"/>
        <end position="72"/>
    </location>
</feature>
<dbReference type="RefSeq" id="YP_009126937.1">
    <property type="nucleotide sequence ID" value="NC_026652.1"/>
</dbReference>